<dbReference type="Pfam" id="PF05380">
    <property type="entry name" value="Peptidase_A17"/>
    <property type="match status" value="1"/>
</dbReference>
<dbReference type="PANTHER" id="PTHR47331">
    <property type="entry name" value="PHD-TYPE DOMAIN-CONTAINING PROTEIN"/>
    <property type="match status" value="1"/>
</dbReference>
<dbReference type="InterPro" id="IPR008737">
    <property type="entry name" value="DUF1758"/>
</dbReference>
<organism evidence="2 3">
    <name type="scientific">Araneus ventricosus</name>
    <name type="common">Orbweaver spider</name>
    <name type="synonym">Epeira ventricosa</name>
    <dbReference type="NCBI Taxonomy" id="182803"/>
    <lineage>
        <taxon>Eukaryota</taxon>
        <taxon>Metazoa</taxon>
        <taxon>Ecdysozoa</taxon>
        <taxon>Arthropoda</taxon>
        <taxon>Chelicerata</taxon>
        <taxon>Arachnida</taxon>
        <taxon>Araneae</taxon>
        <taxon>Araneomorphae</taxon>
        <taxon>Entelegynae</taxon>
        <taxon>Araneoidea</taxon>
        <taxon>Araneidae</taxon>
        <taxon>Araneus</taxon>
    </lineage>
</organism>
<accession>A0A4Y2IEN0</accession>
<reference evidence="2 3" key="1">
    <citation type="journal article" date="2019" name="Sci. Rep.">
        <title>Orb-weaving spider Araneus ventricosus genome elucidates the spidroin gene catalogue.</title>
        <authorList>
            <person name="Kono N."/>
            <person name="Nakamura H."/>
            <person name="Ohtoshi R."/>
            <person name="Moran D.A.P."/>
            <person name="Shinohara A."/>
            <person name="Yoshida Y."/>
            <person name="Fujiwara M."/>
            <person name="Mori M."/>
            <person name="Tomita M."/>
            <person name="Arakawa K."/>
        </authorList>
    </citation>
    <scope>NUCLEOTIDE SEQUENCE [LARGE SCALE GENOMIC DNA]</scope>
</reference>
<evidence type="ECO:0000313" key="3">
    <source>
        <dbReference type="Proteomes" id="UP000499080"/>
    </source>
</evidence>
<dbReference type="Pfam" id="PF03564">
    <property type="entry name" value="DUF1759"/>
    <property type="match status" value="1"/>
</dbReference>
<dbReference type="InterPro" id="IPR008042">
    <property type="entry name" value="Retrotrans_Pao"/>
</dbReference>
<name>A0A4Y2IEN0_ARAVE</name>
<dbReference type="Pfam" id="PF05585">
    <property type="entry name" value="DUF1758"/>
    <property type="match status" value="1"/>
</dbReference>
<dbReference type="EMBL" id="BGPR01002580">
    <property type="protein sequence ID" value="GBM75832.1"/>
    <property type="molecule type" value="Genomic_DNA"/>
</dbReference>
<dbReference type="PANTHER" id="PTHR47331:SF6">
    <property type="entry name" value="DOUBLECORTIN DOMAIN-CONTAINING PROTEIN"/>
    <property type="match status" value="1"/>
</dbReference>
<evidence type="ECO:0000313" key="2">
    <source>
        <dbReference type="EMBL" id="GBM75832.1"/>
    </source>
</evidence>
<proteinExistence type="predicted"/>
<keyword evidence="3" id="KW-1185">Reference proteome</keyword>
<dbReference type="AlphaFoldDB" id="A0A4Y2IEN0"/>
<comment type="caution">
    <text evidence="2">The sequence shown here is derived from an EMBL/GenBank/DDBJ whole genome shotgun (WGS) entry which is preliminary data.</text>
</comment>
<gene>
    <name evidence="2" type="ORF">AVEN_8438_1</name>
</gene>
<evidence type="ECO:0000259" key="1">
    <source>
        <dbReference type="Pfam" id="PF05585"/>
    </source>
</evidence>
<feature type="domain" description="DUF1758" evidence="1">
    <location>
        <begin position="405"/>
        <end position="552"/>
    </location>
</feature>
<sequence length="1104" mass="126283">MAGDELKDFLTKKRVLKAQLTKFKEKIDFEKIHKSEVIDSYVEEQESILENIDEIYLTVVRKFKTSNCSSSKTEVRDSVKLPKLSLPTFTGNVNEWITFKDLFNAAVNNNSSLSDSQRLIYLKLSLKYEAFKIIQSIPVSDSNYKIAWNLREERYSNKQVFALIKRLMSLQPIQAESTAALLNLVDNINEIIRSLVILKQNVENFSDTLILYIILQKLDNSSRMWFERQLKKDEIPKLSNLIEFLKDYARTLQHSKPSSNKYQKSYKSTSLLSNFKCVYCNEDHTLQKCSKFLNLHVDQRVGFVKSKHLCFACLSHLHMVKKCKSTSSCKHCQKRHNTLFHIDRNLKVQNQGLFPQAEVFVPSSEPTTSNMVPSTSVCANNLVKEKQNTNVLLCTAVVNILNSKNQLVSARCILDRASQKSYIKRSLVKKLGLNVKNKSISVSCLGAAETIASREIDFTFTPHFNQKLHVKTSAFLIEKITDNIPTINLPQNLKDSFSDLLLADPNFHNASEIDVLLGVNVFLSLMKGETIKRDERLPFALSTKLGWVIAGSTAFPVENLEETSVSYLSVNTEELIQSFWELEQIPTSSSFTKEENLCEKHFIENYARNDKGRYSVKLPFKAERQELGLEWEPTLDEFYCNFEISNASDLPTKRMILSSVSKIFDPLGWLAPFIIDAKILIQSIWTFQISWYDPVPEEINKKWTVFRDQLHRSIRIPRRVLLSNATKIELHAFCDASEKAYAAVIYLKSINDSSISVKLLTSKTRVAPLKTVSIPRLELCSAVLLSHLIQTVRNSLKIQIDSTYAWTDSMIVLSWLQSESSRWKTFVANRVSEIQSILPSEVWNHIRGKENTADCASRGILPSELKSHSLWWAGPSWLCENNIDYSNQHPFCEDALIEELKKTTCAVGIVPLELSIIDKYSSFAKLLRIVAWCFRFLHNAKSPPNKTKGFLTTLEIKCARNALVKIVQNQELASELNLLRKGKPLNSKSKIISLSPFIDENGLIRVGGRLKNASISMDQKYPILLPKNHRLTEMIVRYFHEKYLHAGPTLLLSIIRKEYWINSARSIVRQHIGILYSGRAPLQFWRALIGQANLTSFFCTSHQQ</sequence>
<dbReference type="Proteomes" id="UP000499080">
    <property type="component" value="Unassembled WGS sequence"/>
</dbReference>
<dbReference type="OrthoDB" id="6768229at2759"/>
<protein>
    <recommendedName>
        <fullName evidence="1">DUF1758 domain-containing protein</fullName>
    </recommendedName>
</protein>
<dbReference type="InterPro" id="IPR005312">
    <property type="entry name" value="DUF1759"/>
</dbReference>